<evidence type="ECO:0000313" key="3">
    <source>
        <dbReference type="Proteomes" id="UP000245880"/>
    </source>
</evidence>
<gene>
    <name evidence="2" type="ORF">CLV98_101715</name>
</gene>
<comment type="caution">
    <text evidence="2">The sequence shown here is derived from an EMBL/GenBank/DDBJ whole genome shotgun (WGS) entry which is preliminary data.</text>
</comment>
<keyword evidence="1" id="KW-0472">Membrane</keyword>
<protein>
    <submittedName>
        <fullName evidence="2">Uncharacterized protein</fullName>
    </submittedName>
</protein>
<reference evidence="2 3" key="1">
    <citation type="submission" date="2018-03" db="EMBL/GenBank/DDBJ databases">
        <title>Genomic Encyclopedia of Archaeal and Bacterial Type Strains, Phase II (KMG-II): from individual species to whole genera.</title>
        <authorList>
            <person name="Goeker M."/>
        </authorList>
    </citation>
    <scope>NUCLEOTIDE SEQUENCE [LARGE SCALE GENOMIC DNA]</scope>
    <source>
        <strain evidence="2 3">DSM 100346</strain>
    </source>
</reference>
<organism evidence="2 3">
    <name type="scientific">Dyadobacter jejuensis</name>
    <dbReference type="NCBI Taxonomy" id="1082580"/>
    <lineage>
        <taxon>Bacteria</taxon>
        <taxon>Pseudomonadati</taxon>
        <taxon>Bacteroidota</taxon>
        <taxon>Cytophagia</taxon>
        <taxon>Cytophagales</taxon>
        <taxon>Spirosomataceae</taxon>
        <taxon>Dyadobacter</taxon>
    </lineage>
</organism>
<dbReference type="AlphaFoldDB" id="A0A316AV05"/>
<keyword evidence="3" id="KW-1185">Reference proteome</keyword>
<dbReference type="EMBL" id="QGDT01000001">
    <property type="protein sequence ID" value="PWJ60530.1"/>
    <property type="molecule type" value="Genomic_DNA"/>
</dbReference>
<accession>A0A316AV05</accession>
<name>A0A316AV05_9BACT</name>
<sequence>MDAKVIFLSELLPPYFTFVIDWHGNYVDFFLLLVKHTKHQRL</sequence>
<keyword evidence="1" id="KW-0812">Transmembrane</keyword>
<dbReference type="Proteomes" id="UP000245880">
    <property type="component" value="Unassembled WGS sequence"/>
</dbReference>
<evidence type="ECO:0000256" key="1">
    <source>
        <dbReference type="SAM" id="Phobius"/>
    </source>
</evidence>
<feature type="transmembrane region" description="Helical" evidence="1">
    <location>
        <begin position="15"/>
        <end position="34"/>
    </location>
</feature>
<evidence type="ECO:0000313" key="2">
    <source>
        <dbReference type="EMBL" id="PWJ60530.1"/>
    </source>
</evidence>
<keyword evidence="1" id="KW-1133">Transmembrane helix</keyword>
<proteinExistence type="predicted"/>